<keyword evidence="3" id="KW-1185">Reference proteome</keyword>
<dbReference type="EMBL" id="BAABHW010000007">
    <property type="protein sequence ID" value="GAA5080768.1"/>
    <property type="molecule type" value="Genomic_DNA"/>
</dbReference>
<organism evidence="2 3">
    <name type="scientific">[Roseibacterium] beibuensis</name>
    <dbReference type="NCBI Taxonomy" id="1193142"/>
    <lineage>
        <taxon>Bacteria</taxon>
        <taxon>Pseudomonadati</taxon>
        <taxon>Pseudomonadota</taxon>
        <taxon>Alphaproteobacteria</taxon>
        <taxon>Rhodobacterales</taxon>
        <taxon>Roseobacteraceae</taxon>
        <taxon>Roseicyclus</taxon>
    </lineage>
</organism>
<evidence type="ECO:0000313" key="2">
    <source>
        <dbReference type="EMBL" id="GAA5080768.1"/>
    </source>
</evidence>
<dbReference type="RefSeq" id="WP_259554216.1">
    <property type="nucleotide sequence ID" value="NZ_BAABHW010000007.1"/>
</dbReference>
<gene>
    <name evidence="2" type="ORF">GCM10023209_34710</name>
</gene>
<comment type="caution">
    <text evidence="2">The sequence shown here is derived from an EMBL/GenBank/DDBJ whole genome shotgun (WGS) entry which is preliminary data.</text>
</comment>
<keyword evidence="1" id="KW-0812">Transmembrane</keyword>
<sequence>MAYRALILKTLSDMRASYWFVPSCLVLGAAALAGGMLWLDTHAAILDTLMPSDMTDTQIDGARTVLSVIAQSVIGVAGVMFSITMVAVSFASGNFGPRLIGNFMRDRGNQWALGILIATFVYTLIILRSLQASLDGGVDGFVPQLSLMLAMGLAMLSVFVVIFYVHHVPETINVSNIAAGLGRRFCAAMEATAHDNGTAPPPPIARGEGEDITLHGVGYVQRLDLDVLDDIAKDRSLTIELLALPGGFAHAGNPVLRVSAPVDDETRAALRSAFALGPAKTEDQNLVFLAEQQVEMLARALSPGMNDPHTAINCMNWMAAGLAAGAVKGDHFGIQSRERLRVEVLDWDILLQETFGAAWVYAKDDALARKAWDHALDRLERGPSNALQTAVADLRARCLG</sequence>
<keyword evidence="1" id="KW-0472">Membrane</keyword>
<evidence type="ECO:0000256" key="1">
    <source>
        <dbReference type="SAM" id="Phobius"/>
    </source>
</evidence>
<feature type="transmembrane region" description="Helical" evidence="1">
    <location>
        <begin position="142"/>
        <end position="165"/>
    </location>
</feature>
<feature type="transmembrane region" description="Helical" evidence="1">
    <location>
        <begin position="111"/>
        <end position="130"/>
    </location>
</feature>
<accession>A0ABP9LL83</accession>
<dbReference type="Proteomes" id="UP001499910">
    <property type="component" value="Unassembled WGS sequence"/>
</dbReference>
<keyword evidence="1" id="KW-1133">Transmembrane helix</keyword>
<proteinExistence type="predicted"/>
<evidence type="ECO:0000313" key="3">
    <source>
        <dbReference type="Proteomes" id="UP001499910"/>
    </source>
</evidence>
<protein>
    <submittedName>
        <fullName evidence="2">DUF2254 domain-containing protein</fullName>
    </submittedName>
</protein>
<reference evidence="3" key="1">
    <citation type="journal article" date="2019" name="Int. J. Syst. Evol. Microbiol.">
        <title>The Global Catalogue of Microorganisms (GCM) 10K type strain sequencing project: providing services to taxonomists for standard genome sequencing and annotation.</title>
        <authorList>
            <consortium name="The Broad Institute Genomics Platform"/>
            <consortium name="The Broad Institute Genome Sequencing Center for Infectious Disease"/>
            <person name="Wu L."/>
            <person name="Ma J."/>
        </authorList>
    </citation>
    <scope>NUCLEOTIDE SEQUENCE [LARGE SCALE GENOMIC DNA]</scope>
    <source>
        <strain evidence="3">JCM 18015</strain>
    </source>
</reference>
<dbReference type="InterPro" id="IPR018723">
    <property type="entry name" value="DUF2254_membrane"/>
</dbReference>
<feature type="transmembrane region" description="Helical" evidence="1">
    <location>
        <begin position="20"/>
        <end position="45"/>
    </location>
</feature>
<name>A0ABP9LL83_9RHOB</name>
<feature type="transmembrane region" description="Helical" evidence="1">
    <location>
        <begin position="65"/>
        <end position="90"/>
    </location>
</feature>
<dbReference type="Pfam" id="PF10011">
    <property type="entry name" value="DUF2254"/>
    <property type="match status" value="1"/>
</dbReference>